<dbReference type="PANTHER" id="PTHR33392:SF6">
    <property type="entry name" value="POLYISOPRENYL-TEICHOIC ACID--PEPTIDOGLYCAN TEICHOIC ACID TRANSFERASE TAGU"/>
    <property type="match status" value="1"/>
</dbReference>
<comment type="caution">
    <text evidence="4">The sequence shown here is derived from an EMBL/GenBank/DDBJ whole genome shotgun (WGS) entry which is preliminary data.</text>
</comment>
<evidence type="ECO:0000256" key="2">
    <source>
        <dbReference type="SAM" id="MobiDB-lite"/>
    </source>
</evidence>
<dbReference type="InterPro" id="IPR004474">
    <property type="entry name" value="LytR_CpsA_psr"/>
</dbReference>
<evidence type="ECO:0000256" key="1">
    <source>
        <dbReference type="ARBA" id="ARBA00006068"/>
    </source>
</evidence>
<feature type="compositionally biased region" description="Low complexity" evidence="2">
    <location>
        <begin position="363"/>
        <end position="384"/>
    </location>
</feature>
<dbReference type="Proteomes" id="UP001595955">
    <property type="component" value="Unassembled WGS sequence"/>
</dbReference>
<dbReference type="EMBL" id="JBHSGF010000008">
    <property type="protein sequence ID" value="MFC4556079.1"/>
    <property type="molecule type" value="Genomic_DNA"/>
</dbReference>
<accession>A0ABV9DBE5</accession>
<evidence type="ECO:0000313" key="5">
    <source>
        <dbReference type="Proteomes" id="UP001595955"/>
    </source>
</evidence>
<feature type="region of interest" description="Disordered" evidence="2">
    <location>
        <begin position="1"/>
        <end position="21"/>
    </location>
</feature>
<evidence type="ECO:0000313" key="4">
    <source>
        <dbReference type="EMBL" id="MFC4556079.1"/>
    </source>
</evidence>
<comment type="similarity">
    <text evidence="1">Belongs to the LytR/CpsA/Psr (LCP) family.</text>
</comment>
<dbReference type="Pfam" id="PF03816">
    <property type="entry name" value="LytR_cpsA_psr"/>
    <property type="match status" value="1"/>
</dbReference>
<proteinExistence type="inferred from homology"/>
<dbReference type="RefSeq" id="WP_164471312.1">
    <property type="nucleotide sequence ID" value="NZ_CP033325.1"/>
</dbReference>
<protein>
    <submittedName>
        <fullName evidence="4">LCP family protein</fullName>
    </submittedName>
</protein>
<feature type="compositionally biased region" description="Basic residues" evidence="2">
    <location>
        <begin position="1"/>
        <end position="19"/>
    </location>
</feature>
<name>A0ABV9DBE5_9MICO</name>
<dbReference type="PANTHER" id="PTHR33392">
    <property type="entry name" value="POLYISOPRENYL-TEICHOIC ACID--PEPTIDOGLYCAN TEICHOIC ACID TRANSFERASE TAGU"/>
    <property type="match status" value="1"/>
</dbReference>
<sequence>MPSRHHTPRHARRQRHGSRLARGTALTAVAVLAFAGTGGALAYQDIQGNIDTHDIDELLADPEETGPTTAPPPIDPRAGEPINLLVLGSDTRTGDVNSQFGDGGDEGMRSDTTMVVHISAGRDRVEVVSIPRDMLVEIPSCRLPDGTTTRSQYDAMFNSAFSIGGQTDDLGAAAACTIRTVQDLSGVAIDDFAVVDFAGFINVVDALGGVPMCIPEPMQDERAELDLEAGQQVLNGRQALAFARSRYVSGGSDIDRIGRQQELVGAIAREALSKNLFTDMPALYRFLDAATSTVATGSQIGQIPTLAGLAYSLRGIDAEHITFATMPFIPAGNRVRPAAEAQTLWAAMAADQPIEATLTATGDAPTEEPTAAVPGAPTTDAPADPAAPAPAPVETPTSICG</sequence>
<feature type="region of interest" description="Disordered" evidence="2">
    <location>
        <begin position="361"/>
        <end position="401"/>
    </location>
</feature>
<dbReference type="Gene3D" id="3.40.630.190">
    <property type="entry name" value="LCP protein"/>
    <property type="match status" value="1"/>
</dbReference>
<evidence type="ECO:0000259" key="3">
    <source>
        <dbReference type="Pfam" id="PF03816"/>
    </source>
</evidence>
<dbReference type="NCBIfam" id="TIGR00350">
    <property type="entry name" value="lytR_cpsA_psr"/>
    <property type="match status" value="1"/>
</dbReference>
<organism evidence="4 5">
    <name type="scientific">Georgenia faecalis</name>
    <dbReference type="NCBI Taxonomy" id="2483799"/>
    <lineage>
        <taxon>Bacteria</taxon>
        <taxon>Bacillati</taxon>
        <taxon>Actinomycetota</taxon>
        <taxon>Actinomycetes</taxon>
        <taxon>Micrococcales</taxon>
        <taxon>Bogoriellaceae</taxon>
        <taxon>Georgenia</taxon>
    </lineage>
</organism>
<feature type="domain" description="Cell envelope-related transcriptional attenuator" evidence="3">
    <location>
        <begin position="109"/>
        <end position="271"/>
    </location>
</feature>
<gene>
    <name evidence="4" type="ORF">ACFO3F_12535</name>
</gene>
<reference evidence="5" key="1">
    <citation type="journal article" date="2019" name="Int. J. Syst. Evol. Microbiol.">
        <title>The Global Catalogue of Microorganisms (GCM) 10K type strain sequencing project: providing services to taxonomists for standard genome sequencing and annotation.</title>
        <authorList>
            <consortium name="The Broad Institute Genomics Platform"/>
            <consortium name="The Broad Institute Genome Sequencing Center for Infectious Disease"/>
            <person name="Wu L."/>
            <person name="Ma J."/>
        </authorList>
    </citation>
    <scope>NUCLEOTIDE SEQUENCE [LARGE SCALE GENOMIC DNA]</scope>
    <source>
        <strain evidence="5">JCM 3369</strain>
    </source>
</reference>
<keyword evidence="5" id="KW-1185">Reference proteome</keyword>
<dbReference type="InterPro" id="IPR050922">
    <property type="entry name" value="LytR/CpsA/Psr_CW_biosynth"/>
</dbReference>